<protein>
    <submittedName>
        <fullName evidence="2">Uncharacterized protein</fullName>
    </submittedName>
</protein>
<keyword evidence="1" id="KW-1133">Transmembrane helix</keyword>
<dbReference type="EMBL" id="JAIXMP010000048">
    <property type="protein sequence ID" value="KAI9246091.1"/>
    <property type="molecule type" value="Genomic_DNA"/>
</dbReference>
<sequence length="175" mass="20528">MESPENVQLLQRQAMNRSSFYMLLFLFSLLFLNYSEDEATRRGRPTIDDLLESYQLEKEALNNVTFGVNNTHPLPDVINTKIQQLHNHKPNSHYYHNITGVFRGTWQSENVTVPENDASNRTLEEESRGNFNINDGGSFMFNIKSISTSDESVNYLEVFSKLQLDYYSYYYQWIK</sequence>
<keyword evidence="1" id="KW-0812">Transmembrane</keyword>
<reference evidence="2" key="2">
    <citation type="submission" date="2023-02" db="EMBL/GenBank/DDBJ databases">
        <authorList>
            <consortium name="DOE Joint Genome Institute"/>
            <person name="Mondo S.J."/>
            <person name="Chang Y."/>
            <person name="Wang Y."/>
            <person name="Ahrendt S."/>
            <person name="Andreopoulos W."/>
            <person name="Barry K."/>
            <person name="Beard J."/>
            <person name="Benny G.L."/>
            <person name="Blankenship S."/>
            <person name="Bonito G."/>
            <person name="Cuomo C."/>
            <person name="Desiro A."/>
            <person name="Gervers K.A."/>
            <person name="Hundley H."/>
            <person name="Kuo A."/>
            <person name="LaButti K."/>
            <person name="Lang B.F."/>
            <person name="Lipzen A."/>
            <person name="O'Donnell K."/>
            <person name="Pangilinan J."/>
            <person name="Reynolds N."/>
            <person name="Sandor L."/>
            <person name="Smith M.W."/>
            <person name="Tsang A."/>
            <person name="Grigoriev I.V."/>
            <person name="Stajich J.E."/>
            <person name="Spatafora J.W."/>
        </authorList>
    </citation>
    <scope>NUCLEOTIDE SEQUENCE</scope>
    <source>
        <strain evidence="2">RSA 2281</strain>
    </source>
</reference>
<feature type="transmembrane region" description="Helical" evidence="1">
    <location>
        <begin position="20"/>
        <end position="35"/>
    </location>
</feature>
<dbReference type="Proteomes" id="UP001209540">
    <property type="component" value="Unassembled WGS sequence"/>
</dbReference>
<organism evidence="2 3">
    <name type="scientific">Phascolomyces articulosus</name>
    <dbReference type="NCBI Taxonomy" id="60185"/>
    <lineage>
        <taxon>Eukaryota</taxon>
        <taxon>Fungi</taxon>
        <taxon>Fungi incertae sedis</taxon>
        <taxon>Mucoromycota</taxon>
        <taxon>Mucoromycotina</taxon>
        <taxon>Mucoromycetes</taxon>
        <taxon>Mucorales</taxon>
        <taxon>Lichtheimiaceae</taxon>
        <taxon>Phascolomyces</taxon>
    </lineage>
</organism>
<evidence type="ECO:0000313" key="2">
    <source>
        <dbReference type="EMBL" id="KAI9246091.1"/>
    </source>
</evidence>
<reference evidence="2" key="1">
    <citation type="journal article" date="2022" name="IScience">
        <title>Evolution of zygomycete secretomes and the origins of terrestrial fungal ecologies.</title>
        <authorList>
            <person name="Chang Y."/>
            <person name="Wang Y."/>
            <person name="Mondo S."/>
            <person name="Ahrendt S."/>
            <person name="Andreopoulos W."/>
            <person name="Barry K."/>
            <person name="Beard J."/>
            <person name="Benny G.L."/>
            <person name="Blankenship S."/>
            <person name="Bonito G."/>
            <person name="Cuomo C."/>
            <person name="Desiro A."/>
            <person name="Gervers K.A."/>
            <person name="Hundley H."/>
            <person name="Kuo A."/>
            <person name="LaButti K."/>
            <person name="Lang B.F."/>
            <person name="Lipzen A."/>
            <person name="O'Donnell K."/>
            <person name="Pangilinan J."/>
            <person name="Reynolds N."/>
            <person name="Sandor L."/>
            <person name="Smith M.E."/>
            <person name="Tsang A."/>
            <person name="Grigoriev I.V."/>
            <person name="Stajich J.E."/>
            <person name="Spatafora J.W."/>
        </authorList>
    </citation>
    <scope>NUCLEOTIDE SEQUENCE</scope>
    <source>
        <strain evidence="2">RSA 2281</strain>
    </source>
</reference>
<keyword evidence="3" id="KW-1185">Reference proteome</keyword>
<dbReference type="AlphaFoldDB" id="A0AAD5JMG4"/>
<comment type="caution">
    <text evidence="2">The sequence shown here is derived from an EMBL/GenBank/DDBJ whole genome shotgun (WGS) entry which is preliminary data.</text>
</comment>
<proteinExistence type="predicted"/>
<gene>
    <name evidence="2" type="ORF">BDA99DRAFT_268970</name>
</gene>
<evidence type="ECO:0000256" key="1">
    <source>
        <dbReference type="SAM" id="Phobius"/>
    </source>
</evidence>
<evidence type="ECO:0000313" key="3">
    <source>
        <dbReference type="Proteomes" id="UP001209540"/>
    </source>
</evidence>
<keyword evidence="1" id="KW-0472">Membrane</keyword>
<name>A0AAD5JMG4_9FUNG</name>
<accession>A0AAD5JMG4</accession>